<dbReference type="InterPro" id="IPR034294">
    <property type="entry name" value="Aquaporin_transptr"/>
</dbReference>
<dbReference type="GeneID" id="100124094"/>
<dbReference type="KEGG" id="nvi:100124094"/>
<evidence type="ECO:0000313" key="13">
    <source>
        <dbReference type="Proteomes" id="UP000002358"/>
    </source>
</evidence>
<evidence type="ECO:0000313" key="12">
    <source>
        <dbReference type="EnsemblMetazoa" id="XP_016841794"/>
    </source>
</evidence>
<name>A0A7M7ISB6_NASVI</name>
<evidence type="ECO:0000256" key="10">
    <source>
        <dbReference type="SAM" id="MobiDB-lite"/>
    </source>
</evidence>
<keyword evidence="7 11" id="KW-1133">Transmembrane helix</keyword>
<keyword evidence="13" id="KW-1185">Reference proteome</keyword>
<proteinExistence type="inferred from homology"/>
<dbReference type="PRINTS" id="PR00783">
    <property type="entry name" value="MINTRINSICP"/>
</dbReference>
<evidence type="ECO:0000256" key="1">
    <source>
        <dbReference type="ARBA" id="ARBA00004141"/>
    </source>
</evidence>
<feature type="transmembrane region" description="Helical" evidence="11">
    <location>
        <begin position="202"/>
        <end position="224"/>
    </location>
</feature>
<evidence type="ECO:0000256" key="5">
    <source>
        <dbReference type="ARBA" id="ARBA00022692"/>
    </source>
</evidence>
<accession>A0A7M7ISB6</accession>
<dbReference type="EnsemblMetazoa" id="XM_016986305">
    <property type="protein sequence ID" value="XP_016841794"/>
    <property type="gene ID" value="LOC100124094"/>
</dbReference>
<feature type="compositionally biased region" description="Basic and acidic residues" evidence="10">
    <location>
        <begin position="71"/>
        <end position="83"/>
    </location>
</feature>
<dbReference type="Pfam" id="PF00230">
    <property type="entry name" value="MIP"/>
    <property type="match status" value="1"/>
</dbReference>
<dbReference type="AlphaFoldDB" id="A0A7M7ISB6"/>
<dbReference type="SMR" id="A0A7M7ISB6"/>
<dbReference type="SUPFAM" id="SSF81338">
    <property type="entry name" value="Aquaporin-like"/>
    <property type="match status" value="1"/>
</dbReference>
<dbReference type="CDD" id="cd00333">
    <property type="entry name" value="MIP"/>
    <property type="match status" value="1"/>
</dbReference>
<feature type="transmembrane region" description="Helical" evidence="11">
    <location>
        <begin position="130"/>
        <end position="152"/>
    </location>
</feature>
<evidence type="ECO:0000256" key="2">
    <source>
        <dbReference type="ARBA" id="ARBA00006175"/>
    </source>
</evidence>
<dbReference type="PROSITE" id="PS00221">
    <property type="entry name" value="MIP"/>
    <property type="match status" value="1"/>
</dbReference>
<dbReference type="FunCoup" id="A0A7M7ISB6">
    <property type="interactions" value="45"/>
</dbReference>
<dbReference type="InParanoid" id="A0A7M7ISB6"/>
<evidence type="ECO:0000256" key="11">
    <source>
        <dbReference type="SAM" id="Phobius"/>
    </source>
</evidence>
<keyword evidence="5 9" id="KW-0812">Transmembrane</keyword>
<dbReference type="NCBIfam" id="TIGR00861">
    <property type="entry name" value="MIP"/>
    <property type="match status" value="1"/>
</dbReference>
<sequence>MASLGVASPASRAELWVDFCRAFADRHQHQRHRRRGVWSSSKRSRRAKIVDADPKTLHNSMNVSTVFPEEYPVHQEENTEHQPETNPENEQPNHQTSSQHQQQSSQPNPPGAKDYVGIDEVTKVGFLVPLFAEALGTCLLVIIGCASCINWGTAPTVLHIALTFGLAVASLAHVLGPVSGCHVNPAVTLGLLVSGNCTILKAICYAVCQCCGAIAGAAILRAALPAKATSQGLGMTLLGNEVNNGQGILIEAIITFLLVLVVHGVTDPKREDCKGWAPMAIGLSISVSHLAAVPLTGSSMNPARSLGPAVIVGLWTDQWIYWVGPLLGALVAGALYKISLRARSKEEEQASYDF</sequence>
<dbReference type="InterPro" id="IPR022357">
    <property type="entry name" value="MIP_CS"/>
</dbReference>
<comment type="subunit">
    <text evidence="3">Homotetramer.</text>
</comment>
<dbReference type="Gene3D" id="1.20.1080.10">
    <property type="entry name" value="Glycerol uptake facilitator protein"/>
    <property type="match status" value="1"/>
</dbReference>
<dbReference type="PANTHER" id="PTHR19139:SF291">
    <property type="entry name" value="AQUAPORIN"/>
    <property type="match status" value="1"/>
</dbReference>
<dbReference type="RefSeq" id="XP_016841794.1">
    <property type="nucleotide sequence ID" value="XM_016986305.3"/>
</dbReference>
<dbReference type="GO" id="GO:0015267">
    <property type="term" value="F:channel activity"/>
    <property type="evidence" value="ECO:0007669"/>
    <property type="project" value="InterPro"/>
</dbReference>
<organism evidence="12 13">
    <name type="scientific">Nasonia vitripennis</name>
    <name type="common">Parasitic wasp</name>
    <dbReference type="NCBI Taxonomy" id="7425"/>
    <lineage>
        <taxon>Eukaryota</taxon>
        <taxon>Metazoa</taxon>
        <taxon>Ecdysozoa</taxon>
        <taxon>Arthropoda</taxon>
        <taxon>Hexapoda</taxon>
        <taxon>Insecta</taxon>
        <taxon>Pterygota</taxon>
        <taxon>Neoptera</taxon>
        <taxon>Endopterygota</taxon>
        <taxon>Hymenoptera</taxon>
        <taxon>Apocrita</taxon>
        <taxon>Proctotrupomorpha</taxon>
        <taxon>Chalcidoidea</taxon>
        <taxon>Pteromalidae</taxon>
        <taxon>Pteromalinae</taxon>
        <taxon>Nasonia</taxon>
    </lineage>
</organism>
<dbReference type="InterPro" id="IPR000425">
    <property type="entry name" value="MIP"/>
</dbReference>
<feature type="transmembrane region" description="Helical" evidence="11">
    <location>
        <begin position="319"/>
        <end position="336"/>
    </location>
</feature>
<evidence type="ECO:0000256" key="3">
    <source>
        <dbReference type="ARBA" id="ARBA00011881"/>
    </source>
</evidence>
<comment type="similarity">
    <text evidence="2 9">Belongs to the MIP/aquaporin (TC 1.A.8) family.</text>
</comment>
<dbReference type="PANTHER" id="PTHR19139">
    <property type="entry name" value="AQUAPORIN TRANSPORTER"/>
    <property type="match status" value="1"/>
</dbReference>
<evidence type="ECO:0000256" key="4">
    <source>
        <dbReference type="ARBA" id="ARBA00022448"/>
    </source>
</evidence>
<keyword evidence="6" id="KW-0677">Repeat</keyword>
<feature type="transmembrane region" description="Helical" evidence="11">
    <location>
        <begin position="277"/>
        <end position="299"/>
    </location>
</feature>
<dbReference type="OrthoDB" id="3222at2759"/>
<keyword evidence="8 11" id="KW-0472">Membrane</keyword>
<feature type="compositionally biased region" description="Basic residues" evidence="10">
    <location>
        <begin position="28"/>
        <end position="47"/>
    </location>
</feature>
<dbReference type="GO" id="GO:0005886">
    <property type="term" value="C:plasma membrane"/>
    <property type="evidence" value="ECO:0007669"/>
    <property type="project" value="TreeGrafter"/>
</dbReference>
<reference evidence="12" key="1">
    <citation type="submission" date="2021-01" db="UniProtKB">
        <authorList>
            <consortium name="EnsemblMetazoa"/>
        </authorList>
    </citation>
    <scope>IDENTIFICATION</scope>
</reference>
<feature type="region of interest" description="Disordered" evidence="10">
    <location>
        <begin position="25"/>
        <end position="114"/>
    </location>
</feature>
<evidence type="ECO:0000256" key="6">
    <source>
        <dbReference type="ARBA" id="ARBA00022737"/>
    </source>
</evidence>
<dbReference type="InterPro" id="IPR023271">
    <property type="entry name" value="Aquaporin-like"/>
</dbReference>
<protein>
    <recommendedName>
        <fullName evidence="14">Aquaporin AQPAn.G</fullName>
    </recommendedName>
</protein>
<dbReference type="Proteomes" id="UP000002358">
    <property type="component" value="Chromosome 5"/>
</dbReference>
<comment type="subcellular location">
    <subcellularLocation>
        <location evidence="1">Membrane</location>
        <topology evidence="1">Multi-pass membrane protein</topology>
    </subcellularLocation>
</comment>
<feature type="transmembrane region" description="Helical" evidence="11">
    <location>
        <begin position="244"/>
        <end position="265"/>
    </location>
</feature>
<evidence type="ECO:0000256" key="7">
    <source>
        <dbReference type="ARBA" id="ARBA00022989"/>
    </source>
</evidence>
<evidence type="ECO:0008006" key="14">
    <source>
        <dbReference type="Google" id="ProtNLM"/>
    </source>
</evidence>
<evidence type="ECO:0000256" key="8">
    <source>
        <dbReference type="ARBA" id="ARBA00023136"/>
    </source>
</evidence>
<keyword evidence="4 9" id="KW-0813">Transport</keyword>
<evidence type="ECO:0000256" key="9">
    <source>
        <dbReference type="RuleBase" id="RU000477"/>
    </source>
</evidence>
<feature type="compositionally biased region" description="Low complexity" evidence="10">
    <location>
        <begin position="92"/>
        <end position="106"/>
    </location>
</feature>
<feature type="transmembrane region" description="Helical" evidence="11">
    <location>
        <begin position="158"/>
        <end position="181"/>
    </location>
</feature>